<reference evidence="1" key="1">
    <citation type="journal article" date="2022" name="Pest Manag. Sci.">
        <title>Glutamicibacter halophytocola-mediated host fitness of potato tuber moth on Solanaceae crops.</title>
        <authorList>
            <person name="Wang W."/>
            <person name="Xiao G."/>
            <person name="Du G."/>
            <person name="Chang L."/>
            <person name="Yang Y."/>
            <person name="Ye J."/>
            <person name="Chen B."/>
        </authorList>
    </citation>
    <scope>NUCLEOTIDE SEQUENCE</scope>
    <source>
        <strain evidence="1">S2</strain>
    </source>
</reference>
<dbReference type="Proteomes" id="UP001060018">
    <property type="component" value="Chromosome"/>
</dbReference>
<gene>
    <name evidence="1" type="ORF">NUH22_16115</name>
</gene>
<dbReference type="RefSeq" id="WP_195180874.1">
    <property type="nucleotide sequence ID" value="NZ_CP102487.1"/>
</dbReference>
<evidence type="ECO:0000313" key="1">
    <source>
        <dbReference type="EMBL" id="UUX58793.1"/>
    </source>
</evidence>
<evidence type="ECO:0000313" key="2">
    <source>
        <dbReference type="Proteomes" id="UP001060018"/>
    </source>
</evidence>
<dbReference type="AlphaFoldDB" id="A0AA94XWT8"/>
<sequence length="130" mass="14282">MRDTAFFGTQQCELKSTVHSAFCTIQGTPEKLGVNLTCTAKSEEHVTALMQYVNDTLLPQMEQALGIQFEVRNLQFAVAGRENLLPQPERLQDSGNADGWLDDPFATPALMATEGLRPKGGDRHTDLSMA</sequence>
<organism evidence="1 2">
    <name type="scientific">Glutamicibacter halophytocola</name>
    <dbReference type="NCBI Taxonomy" id="1933880"/>
    <lineage>
        <taxon>Bacteria</taxon>
        <taxon>Bacillati</taxon>
        <taxon>Actinomycetota</taxon>
        <taxon>Actinomycetes</taxon>
        <taxon>Micrococcales</taxon>
        <taxon>Micrococcaceae</taxon>
        <taxon>Glutamicibacter</taxon>
    </lineage>
</organism>
<dbReference type="EMBL" id="CP102487">
    <property type="protein sequence ID" value="UUX58793.1"/>
    <property type="molecule type" value="Genomic_DNA"/>
</dbReference>
<protein>
    <submittedName>
        <fullName evidence="1">Uncharacterized protein</fullName>
    </submittedName>
</protein>
<accession>A0AA94XWT8</accession>
<name>A0AA94XWT8_9MICC</name>
<proteinExistence type="predicted"/>